<evidence type="ECO:0000313" key="2">
    <source>
        <dbReference type="EMBL" id="GER03653.1"/>
    </source>
</evidence>
<dbReference type="Pfam" id="PF04273">
    <property type="entry name" value="BLH_phosphatase"/>
    <property type="match status" value="1"/>
</dbReference>
<dbReference type="SUPFAM" id="SSF52799">
    <property type="entry name" value="(Phosphotyrosine protein) phosphatases II"/>
    <property type="match status" value="1"/>
</dbReference>
<proteinExistence type="predicted"/>
<dbReference type="InterPro" id="IPR005939">
    <property type="entry name" value="BLH_phosphatase-like"/>
</dbReference>
<protein>
    <submittedName>
        <fullName evidence="2">TIGR01244 family protein</fullName>
    </submittedName>
</protein>
<reference evidence="2 3" key="1">
    <citation type="submission" date="2019-09" db="EMBL/GenBank/DDBJ databases">
        <title>NBRP : Genome information of microbial organism related human and environment.</title>
        <authorList>
            <person name="Hattori M."/>
            <person name="Oshima K."/>
            <person name="Inaba H."/>
            <person name="Suda W."/>
            <person name="Sakamoto M."/>
            <person name="Iino T."/>
            <person name="Kitahara M."/>
            <person name="Oshida Y."/>
            <person name="Iida T."/>
            <person name="Kudo T."/>
            <person name="Itoh T."/>
            <person name="Ohkuma M."/>
        </authorList>
    </citation>
    <scope>NUCLEOTIDE SEQUENCE [LARGE SCALE GENOMIC DNA]</scope>
    <source>
        <strain evidence="2 3">Q-1</strain>
    </source>
</reference>
<dbReference type="InterPro" id="IPR029021">
    <property type="entry name" value="Prot-tyrosine_phosphatase-like"/>
</dbReference>
<accession>A0A5A7N5Q4</accession>
<sequence>MTDFRTLDPDFYVAAQIDHDDLVAARDNGVRLVICNRPDGEDEGQPDAQTVAEWAKDLGLSFMHLPISGGRFGPETVAAMQKTLDEDVKKGEAVLAYCRSGTRSATLWALASVASGRQSTDQVIALAQTAGYDLKPLSQILHGLGSGNNSKN</sequence>
<dbReference type="CDD" id="cd14503">
    <property type="entry name" value="PTP-bact"/>
    <property type="match status" value="1"/>
</dbReference>
<dbReference type="Proteomes" id="UP000324996">
    <property type="component" value="Unassembled WGS sequence"/>
</dbReference>
<gene>
    <name evidence="2" type="ORF">JCM17846_13350</name>
</gene>
<dbReference type="GO" id="GO:0016787">
    <property type="term" value="F:hydrolase activity"/>
    <property type="evidence" value="ECO:0007669"/>
    <property type="project" value="InterPro"/>
</dbReference>
<dbReference type="Gene3D" id="3.90.190.10">
    <property type="entry name" value="Protein tyrosine phosphatase superfamily"/>
    <property type="match status" value="1"/>
</dbReference>
<dbReference type="NCBIfam" id="TIGR01244">
    <property type="entry name" value="TIGR01244 family sulfur transferase"/>
    <property type="match status" value="1"/>
</dbReference>
<dbReference type="EMBL" id="BKCN01000005">
    <property type="protein sequence ID" value="GER03653.1"/>
    <property type="molecule type" value="Genomic_DNA"/>
</dbReference>
<name>A0A5A7N5Q4_9PROT</name>
<dbReference type="RefSeq" id="WP_042085971.1">
    <property type="nucleotide sequence ID" value="NZ_BKCN01000005.1"/>
</dbReference>
<evidence type="ECO:0000259" key="1">
    <source>
        <dbReference type="Pfam" id="PF04273"/>
    </source>
</evidence>
<dbReference type="AlphaFoldDB" id="A0A5A7N5Q4"/>
<organism evidence="2 3">
    <name type="scientific">Iodidimonas nitroreducens</name>
    <dbReference type="NCBI Taxonomy" id="1236968"/>
    <lineage>
        <taxon>Bacteria</taxon>
        <taxon>Pseudomonadati</taxon>
        <taxon>Pseudomonadota</taxon>
        <taxon>Alphaproteobacteria</taxon>
        <taxon>Iodidimonadales</taxon>
        <taxon>Iodidimonadaceae</taxon>
        <taxon>Iodidimonas</taxon>
    </lineage>
</organism>
<keyword evidence="3" id="KW-1185">Reference proteome</keyword>
<comment type="caution">
    <text evidence="2">The sequence shown here is derived from an EMBL/GenBank/DDBJ whole genome shotgun (WGS) entry which is preliminary data.</text>
</comment>
<evidence type="ECO:0000313" key="3">
    <source>
        <dbReference type="Proteomes" id="UP000324996"/>
    </source>
</evidence>
<feature type="domain" description="Beta-lactamase hydrolase-like protein phosphatase-like" evidence="1">
    <location>
        <begin position="3"/>
        <end position="112"/>
    </location>
</feature>